<dbReference type="RefSeq" id="WP_163967259.1">
    <property type="nucleotide sequence ID" value="NZ_JAAGNX010000003.1"/>
</dbReference>
<evidence type="ECO:0000259" key="1">
    <source>
        <dbReference type="Pfam" id="PF06230"/>
    </source>
</evidence>
<dbReference type="PANTHER" id="PTHR39962:SF1">
    <property type="entry name" value="LPXI FAMILY PROTEIN"/>
    <property type="match status" value="1"/>
</dbReference>
<dbReference type="Proteomes" id="UP000478417">
    <property type="component" value="Unassembled WGS sequence"/>
</dbReference>
<evidence type="ECO:0000313" key="3">
    <source>
        <dbReference type="EMBL" id="NDV63560.1"/>
    </source>
</evidence>
<accession>A0A6B2M7H2</accession>
<feature type="domain" description="LpxI C-terminal" evidence="1">
    <location>
        <begin position="160"/>
        <end position="284"/>
    </location>
</feature>
<evidence type="ECO:0000259" key="2">
    <source>
        <dbReference type="Pfam" id="PF17930"/>
    </source>
</evidence>
<dbReference type="PANTHER" id="PTHR39962">
    <property type="entry name" value="BLL4848 PROTEIN"/>
    <property type="match status" value="1"/>
</dbReference>
<dbReference type="InterPro" id="IPR043167">
    <property type="entry name" value="LpxI_C_sf"/>
</dbReference>
<dbReference type="AlphaFoldDB" id="A0A6B2M7H2"/>
<name>A0A6B2M7H2_9BACT</name>
<protein>
    <submittedName>
        <fullName evidence="3">LpxI family protein</fullName>
    </submittedName>
</protein>
<reference evidence="3 4" key="1">
    <citation type="submission" date="2020-02" db="EMBL/GenBank/DDBJ databases">
        <title>Albibacoteraceae fam. nov., the first described family within the subdivision 4 Verrucomicrobia.</title>
        <authorList>
            <person name="Xi F."/>
        </authorList>
    </citation>
    <scope>NUCLEOTIDE SEQUENCE [LARGE SCALE GENOMIC DNA]</scope>
    <source>
        <strain evidence="3 4">CK1056</strain>
    </source>
</reference>
<dbReference type="Pfam" id="PF06230">
    <property type="entry name" value="LpxI_C"/>
    <property type="match status" value="1"/>
</dbReference>
<sequence>MSLFVADCPTSRFLPESFDPSKPVAVIAGQRDYPVLTVESIRAAGLPVRLIALKGETQPELIDSFPDGEREVVKVGQIGKMLKALQKLEAGYALFVGQVSPGKLFRDLSPDIKALAMLASLKERNAHTIFGSITAEIERIGVNMLDARAFLDGHLSSHGLMTPGKQQAKQPHIDFGIRIAREVAALDIGQGVVVRKGTVLAVEAFEGTDDMLSRANKYKTDQLIFVKCAKPDQNPHFDWPVFGEKTLESMQASGIKTAALESDKVVMLNKVTLLQKASEAGIELIGY</sequence>
<dbReference type="InterPro" id="IPR010415">
    <property type="entry name" value="LpxI_C"/>
</dbReference>
<feature type="domain" description="LpxI N-terminal" evidence="2">
    <location>
        <begin position="24"/>
        <end position="152"/>
    </location>
</feature>
<keyword evidence="4" id="KW-1185">Reference proteome</keyword>
<dbReference type="Gene3D" id="3.40.50.20">
    <property type="match status" value="1"/>
</dbReference>
<dbReference type="EMBL" id="JAAGNX010000003">
    <property type="protein sequence ID" value="NDV63560.1"/>
    <property type="molecule type" value="Genomic_DNA"/>
</dbReference>
<organism evidence="3 4">
    <name type="scientific">Oceanipulchritudo coccoides</name>
    <dbReference type="NCBI Taxonomy" id="2706888"/>
    <lineage>
        <taxon>Bacteria</taxon>
        <taxon>Pseudomonadati</taxon>
        <taxon>Verrucomicrobiota</taxon>
        <taxon>Opitutia</taxon>
        <taxon>Puniceicoccales</taxon>
        <taxon>Oceanipulchritudinaceae</taxon>
        <taxon>Oceanipulchritudo</taxon>
    </lineage>
</organism>
<dbReference type="Gene3D" id="3.40.140.80">
    <property type="match status" value="1"/>
</dbReference>
<evidence type="ECO:0000313" key="4">
    <source>
        <dbReference type="Proteomes" id="UP000478417"/>
    </source>
</evidence>
<comment type="caution">
    <text evidence="3">The sequence shown here is derived from an EMBL/GenBank/DDBJ whole genome shotgun (WGS) entry which is preliminary data.</text>
</comment>
<dbReference type="Pfam" id="PF17930">
    <property type="entry name" value="LpxI_N"/>
    <property type="match status" value="1"/>
</dbReference>
<proteinExistence type="predicted"/>
<gene>
    <name evidence="3" type="ORF">G0Q06_13935</name>
</gene>
<dbReference type="InterPro" id="IPR053174">
    <property type="entry name" value="LpxI"/>
</dbReference>
<dbReference type="InterPro" id="IPR041255">
    <property type="entry name" value="LpxI_N"/>
</dbReference>